<dbReference type="OrthoDB" id="370375at2"/>
<dbReference type="eggNOG" id="ENOG5032SH9">
    <property type="taxonomic scope" value="Bacteria"/>
</dbReference>
<reference evidence="2 3" key="1">
    <citation type="journal article" date="2013" name="Genome Announc.">
        <title>Genome Sequence of the Polycyclic Aromatic Hydrocarbon-Degrading Bacterium Strain Marinobacter nanhaiticus D15-8WT.</title>
        <authorList>
            <person name="Cui Z."/>
            <person name="Gao W."/>
            <person name="Li Q."/>
            <person name="Xu G."/>
            <person name="Zheng L."/>
        </authorList>
    </citation>
    <scope>NUCLEOTIDE SEQUENCE [LARGE SCALE GENOMIC DNA]</scope>
    <source>
        <strain evidence="2 3">D15-8W</strain>
    </source>
</reference>
<keyword evidence="1" id="KW-1133">Transmembrane helix</keyword>
<feature type="transmembrane region" description="Helical" evidence="1">
    <location>
        <begin position="6"/>
        <end position="28"/>
    </location>
</feature>
<dbReference type="Pfam" id="PF10861">
    <property type="entry name" value="DUF2784"/>
    <property type="match status" value="1"/>
</dbReference>
<evidence type="ECO:0000313" key="3">
    <source>
        <dbReference type="Proteomes" id="UP000013165"/>
    </source>
</evidence>
<dbReference type="InterPro" id="IPR021218">
    <property type="entry name" value="DUF2784"/>
</dbReference>
<accession>N6VYQ5</accession>
<organism evidence="2 3">
    <name type="scientific">Marinobacter nanhaiticus D15-8W</name>
    <dbReference type="NCBI Taxonomy" id="626887"/>
    <lineage>
        <taxon>Bacteria</taxon>
        <taxon>Pseudomonadati</taxon>
        <taxon>Pseudomonadota</taxon>
        <taxon>Gammaproteobacteria</taxon>
        <taxon>Pseudomonadales</taxon>
        <taxon>Marinobacteraceae</taxon>
        <taxon>Marinobacter</taxon>
    </lineage>
</organism>
<keyword evidence="3" id="KW-1185">Reference proteome</keyword>
<dbReference type="EMBL" id="APLQ01000011">
    <property type="protein sequence ID" value="ENO15390.1"/>
    <property type="molecule type" value="Genomic_DNA"/>
</dbReference>
<keyword evidence="1" id="KW-0812">Transmembrane</keyword>
<gene>
    <name evidence="2" type="ORF">J057_08566</name>
</gene>
<dbReference type="PATRIC" id="fig|626887.3.peg.1710"/>
<evidence type="ECO:0000256" key="1">
    <source>
        <dbReference type="SAM" id="Phobius"/>
    </source>
</evidence>
<dbReference type="AlphaFoldDB" id="N6VYQ5"/>
<feature type="transmembrane region" description="Helical" evidence="1">
    <location>
        <begin position="97"/>
        <end position="116"/>
    </location>
</feature>
<dbReference type="STRING" id="626887.J057_08566"/>
<comment type="caution">
    <text evidence="2">The sequence shown here is derived from an EMBL/GenBank/DDBJ whole genome shotgun (WGS) entry which is preliminary data.</text>
</comment>
<evidence type="ECO:0000313" key="2">
    <source>
        <dbReference type="EMBL" id="ENO15390.1"/>
    </source>
</evidence>
<name>N6VYQ5_9GAMM</name>
<keyword evidence="1" id="KW-0472">Membrane</keyword>
<dbReference type="HOGENOM" id="CLU_124431_0_0_6"/>
<feature type="transmembrane region" description="Helical" evidence="1">
    <location>
        <begin position="35"/>
        <end position="54"/>
    </location>
</feature>
<proteinExistence type="predicted"/>
<sequence>MLWRIAADAVLVLHLLFILFAVLGGLAVFWRRWCLWLHLPAVAWAALVMLNGWLCPLTPLEIQLRHMAGDAGYEGGFIAHYLLPLIYPPGLTRGVQMFLGAGVTTFNLLVYGSLIYRTWRHRNPTVS</sequence>
<dbReference type="RefSeq" id="WP_004579686.1">
    <property type="nucleotide sequence ID" value="NZ_AP028878.1"/>
</dbReference>
<protein>
    <submittedName>
        <fullName evidence="2">DUF2784 domain-containing protein</fullName>
    </submittedName>
</protein>
<dbReference type="Proteomes" id="UP000013165">
    <property type="component" value="Unassembled WGS sequence"/>
</dbReference>